<sequence>MQQRRNSLKVLEQLKQENIFLKQRLASALKLDTTKTFLERAEYLQLQFLQNDQALALLHHDLVMLYQQNKPNKIQMEGLELDLEKMQQEIEHMKILCSDLPEL</sequence>
<dbReference type="Proteomes" id="UP000321436">
    <property type="component" value="Unassembled WGS sequence"/>
</dbReference>
<accession>A0A512RQ06</accession>
<name>A0A512RQ06_9BACT</name>
<evidence type="ECO:0000313" key="2">
    <source>
        <dbReference type="Proteomes" id="UP000321436"/>
    </source>
</evidence>
<gene>
    <name evidence="1" type="ORF">CCY01nite_40350</name>
</gene>
<protein>
    <submittedName>
        <fullName evidence="1">Uncharacterized protein</fullName>
    </submittedName>
</protein>
<proteinExistence type="predicted"/>
<dbReference type="OrthoDB" id="674775at2"/>
<dbReference type="RefSeq" id="WP_146865687.1">
    <property type="nucleotide sequence ID" value="NZ_BKAU01000005.1"/>
</dbReference>
<dbReference type="AlphaFoldDB" id="A0A512RQ06"/>
<evidence type="ECO:0000313" key="1">
    <source>
        <dbReference type="EMBL" id="GEP97775.1"/>
    </source>
</evidence>
<keyword evidence="2" id="KW-1185">Reference proteome</keyword>
<comment type="caution">
    <text evidence="1">The sequence shown here is derived from an EMBL/GenBank/DDBJ whole genome shotgun (WGS) entry which is preliminary data.</text>
</comment>
<organism evidence="1 2">
    <name type="scientific">Chitinophaga cymbidii</name>
    <dbReference type="NCBI Taxonomy" id="1096750"/>
    <lineage>
        <taxon>Bacteria</taxon>
        <taxon>Pseudomonadati</taxon>
        <taxon>Bacteroidota</taxon>
        <taxon>Chitinophagia</taxon>
        <taxon>Chitinophagales</taxon>
        <taxon>Chitinophagaceae</taxon>
        <taxon>Chitinophaga</taxon>
    </lineage>
</organism>
<reference evidence="1 2" key="1">
    <citation type="submission" date="2019-07" db="EMBL/GenBank/DDBJ databases">
        <title>Whole genome shotgun sequence of Chitinophaga cymbidii NBRC 109752.</title>
        <authorList>
            <person name="Hosoyama A."/>
            <person name="Uohara A."/>
            <person name="Ohji S."/>
            <person name="Ichikawa N."/>
        </authorList>
    </citation>
    <scope>NUCLEOTIDE SEQUENCE [LARGE SCALE GENOMIC DNA]</scope>
    <source>
        <strain evidence="1 2">NBRC 109752</strain>
    </source>
</reference>
<dbReference type="EMBL" id="BKAU01000005">
    <property type="protein sequence ID" value="GEP97775.1"/>
    <property type="molecule type" value="Genomic_DNA"/>
</dbReference>